<keyword evidence="3" id="KW-0804">Transcription</keyword>
<organism evidence="5 6">
    <name type="scientific">Nonomuraea wenchangensis</name>
    <dbReference type="NCBI Taxonomy" id="568860"/>
    <lineage>
        <taxon>Bacteria</taxon>
        <taxon>Bacillati</taxon>
        <taxon>Actinomycetota</taxon>
        <taxon>Actinomycetes</taxon>
        <taxon>Streptosporangiales</taxon>
        <taxon>Streptosporangiaceae</taxon>
        <taxon>Nonomuraea</taxon>
    </lineage>
</organism>
<dbReference type="EMBL" id="FOHX01000003">
    <property type="protein sequence ID" value="SET58243.1"/>
    <property type="molecule type" value="Genomic_DNA"/>
</dbReference>
<keyword evidence="2" id="KW-0238">DNA-binding</keyword>
<dbReference type="Gene3D" id="1.10.10.60">
    <property type="entry name" value="Homeodomain-like"/>
    <property type="match status" value="1"/>
</dbReference>
<accession>A0A1I0FKZ9</accession>
<name>A0A1I0FKZ9_9ACTN</name>
<feature type="domain" description="HTH araC/xylS-type" evidence="4">
    <location>
        <begin position="158"/>
        <end position="256"/>
    </location>
</feature>
<dbReference type="GO" id="GO:0003700">
    <property type="term" value="F:DNA-binding transcription factor activity"/>
    <property type="evidence" value="ECO:0007669"/>
    <property type="project" value="InterPro"/>
</dbReference>
<evidence type="ECO:0000256" key="3">
    <source>
        <dbReference type="ARBA" id="ARBA00023163"/>
    </source>
</evidence>
<sequence>MPRWEITLPSPPGGLPGVTMAGFSDRANELTDLALVPHPAVTVLFDLGDEPFVIEDGRGARQRERVVAGLAPDRARGRGLVRSWECLQVRLSPLVAHAVLGASAELGGTVAALDDLWGREALLIQERLREASSWRERFAIAETALARRADPRRTVDPEVAFSWRRMVAGRGRVRVGRLVAETGWSRKRLWSRFRDQIGLTPKRVAQLIRFDHAVHRLAAGQRAAFVAAESGYADQSHLNRDVMAFAGTTPTAVARSPFLAVDDVAWPYMAGKGLDGTTSGLVACRRP</sequence>
<dbReference type="GO" id="GO:0043565">
    <property type="term" value="F:sequence-specific DNA binding"/>
    <property type="evidence" value="ECO:0007669"/>
    <property type="project" value="InterPro"/>
</dbReference>
<dbReference type="Proteomes" id="UP000199361">
    <property type="component" value="Unassembled WGS sequence"/>
</dbReference>
<evidence type="ECO:0000256" key="2">
    <source>
        <dbReference type="ARBA" id="ARBA00023125"/>
    </source>
</evidence>
<gene>
    <name evidence="5" type="ORF">SAMN05421811_103493</name>
</gene>
<dbReference type="STRING" id="568860.SAMN05421811_103493"/>
<dbReference type="InterPro" id="IPR018060">
    <property type="entry name" value="HTH_AraC"/>
</dbReference>
<dbReference type="AlphaFoldDB" id="A0A1I0FKZ9"/>
<reference evidence="5 6" key="1">
    <citation type="submission" date="2016-10" db="EMBL/GenBank/DDBJ databases">
        <authorList>
            <person name="de Groot N.N."/>
        </authorList>
    </citation>
    <scope>NUCLEOTIDE SEQUENCE [LARGE SCALE GENOMIC DNA]</scope>
    <source>
        <strain evidence="5 6">CGMCC 4.5598</strain>
    </source>
</reference>
<keyword evidence="1" id="KW-0805">Transcription regulation</keyword>
<evidence type="ECO:0000259" key="4">
    <source>
        <dbReference type="PROSITE" id="PS01124"/>
    </source>
</evidence>
<dbReference type="PANTHER" id="PTHR46796:SF15">
    <property type="entry name" value="BLL1074 PROTEIN"/>
    <property type="match status" value="1"/>
</dbReference>
<dbReference type="InterPro" id="IPR050204">
    <property type="entry name" value="AraC_XylS_family_regulators"/>
</dbReference>
<evidence type="ECO:0000256" key="1">
    <source>
        <dbReference type="ARBA" id="ARBA00023015"/>
    </source>
</evidence>
<evidence type="ECO:0000313" key="6">
    <source>
        <dbReference type="Proteomes" id="UP000199361"/>
    </source>
</evidence>
<dbReference type="PROSITE" id="PS01124">
    <property type="entry name" value="HTH_ARAC_FAMILY_2"/>
    <property type="match status" value="1"/>
</dbReference>
<evidence type="ECO:0000313" key="5">
    <source>
        <dbReference type="EMBL" id="SET58243.1"/>
    </source>
</evidence>
<dbReference type="SMART" id="SM00342">
    <property type="entry name" value="HTH_ARAC"/>
    <property type="match status" value="1"/>
</dbReference>
<dbReference type="PANTHER" id="PTHR46796">
    <property type="entry name" value="HTH-TYPE TRANSCRIPTIONAL ACTIVATOR RHAS-RELATED"/>
    <property type="match status" value="1"/>
</dbReference>
<proteinExistence type="predicted"/>
<keyword evidence="6" id="KW-1185">Reference proteome</keyword>
<dbReference type="Pfam" id="PF12833">
    <property type="entry name" value="HTH_18"/>
    <property type="match status" value="1"/>
</dbReference>
<protein>
    <submittedName>
        <fullName evidence="5">Helix-turn-helix domain-containing protein</fullName>
    </submittedName>
</protein>